<evidence type="ECO:0000259" key="6">
    <source>
        <dbReference type="PROSITE" id="PS50054"/>
    </source>
</evidence>
<gene>
    <name evidence="9" type="ORF">CHARACLAT_020248</name>
</gene>
<dbReference type="PANTHER" id="PTHR11949">
    <property type="entry name" value="INTERFERON REGULATORY FACTOR"/>
    <property type="match status" value="1"/>
</dbReference>
<evidence type="ECO:0000259" key="8">
    <source>
        <dbReference type="PROSITE" id="PS51507"/>
    </source>
</evidence>
<keyword evidence="10" id="KW-1185">Reference proteome</keyword>
<keyword evidence="3" id="KW-0238">DNA-binding</keyword>
<keyword evidence="2" id="KW-0805">Transcription regulation</keyword>
<accession>A0ABU7CPP6</accession>
<dbReference type="Gene3D" id="3.90.190.10">
    <property type="entry name" value="Protein tyrosine phosphatase superfamily"/>
    <property type="match status" value="1"/>
</dbReference>
<dbReference type="InterPro" id="IPR019817">
    <property type="entry name" value="Interferon_reg_fac_CS"/>
</dbReference>
<comment type="caution">
    <text evidence="9">The sequence shown here is derived from an EMBL/GenBank/DDBJ whole genome shotgun (WGS) entry which is preliminary data.</text>
</comment>
<dbReference type="InterPro" id="IPR017855">
    <property type="entry name" value="SMAD-like_dom_sf"/>
</dbReference>
<evidence type="ECO:0000256" key="5">
    <source>
        <dbReference type="ARBA" id="ARBA00023242"/>
    </source>
</evidence>
<sequence>MHESRLKGEGCLVHCLAGVSRSVTLVVAYIMTLTGLGWQDALAAVKLVRPCANPNLGFQRQLQKFEDTQAEEFREWLRMKYKDNPFNDKADIHELLARVSKVNEEELEKHASTLFPRWKPTSLKMNPDEDSGLSGSCGNGKLRQWLIEQIDSSRYPGLVWENDEKTIFRIPWKHAGKQDYNREEDAALFKAWAMFKGKFKEGIDKPDPPTWKTRLRCALNKSNDFDEIVERSQLDISDPYKVYRIIPEGTKKGIKMSRMEETPSHPLGCIPPYTSLHNQVPSFERRDWRDYHALPEQHSLSNANHHGQHADLQYSQCHYQSPISRVWPGSHTENGFQLSFHTYFSESQPPMYTMDHNNAISDVSLHVSLYYRETLVKEVTVTSPEGCRITSSSPSSSSSSPCPEDKFHNGAELVLFPSPYPESQRQGAEMLPNILEKGVLLWMMADGLYAKRLCQGRVYWEGPLAPYVDKPNKLEKEHPCKLFDTHQFLIDLQDFAHNGRHLPRHQVVLCFGDEYPDPQRPRKLITAQVEPMFAKKLVYYYQQNPGHYLRAYDHIQEQNTSPTIDYPSQRPIQHIQE</sequence>
<dbReference type="SUPFAM" id="SSF52799">
    <property type="entry name" value="(Phosphotyrosine protein) phosphatases II"/>
    <property type="match status" value="1"/>
</dbReference>
<comment type="subcellular location">
    <subcellularLocation>
        <location evidence="1">Nucleus</location>
    </subcellularLocation>
</comment>
<dbReference type="InterPro" id="IPR001346">
    <property type="entry name" value="Interferon_reg_fact_DNA-bd_dom"/>
</dbReference>
<keyword evidence="5" id="KW-0539">Nucleus</keyword>
<dbReference type="PROSITE" id="PS50054">
    <property type="entry name" value="TYR_PHOSPHATASE_DUAL"/>
    <property type="match status" value="1"/>
</dbReference>
<dbReference type="Pfam" id="PF10401">
    <property type="entry name" value="IRF-3"/>
    <property type="match status" value="1"/>
</dbReference>
<feature type="domain" description="Tyrosine-protein phosphatase" evidence="6">
    <location>
        <begin position="1"/>
        <end position="71"/>
    </location>
</feature>
<protein>
    <recommendedName>
        <fullName evidence="11">Interferon regulatory factor 4</fullName>
    </recommendedName>
</protein>
<dbReference type="InterPro" id="IPR019471">
    <property type="entry name" value="Interferon_reg_factor-3"/>
</dbReference>
<dbReference type="PANTHER" id="PTHR11949:SF6">
    <property type="entry name" value="INTERFERON REGULATORY FACTOR 4"/>
    <property type="match status" value="1"/>
</dbReference>
<dbReference type="SMART" id="SM01243">
    <property type="entry name" value="IRF-3"/>
    <property type="match status" value="1"/>
</dbReference>
<dbReference type="Gene3D" id="2.60.200.10">
    <property type="match status" value="1"/>
</dbReference>
<dbReference type="CDD" id="cd00103">
    <property type="entry name" value="IRF"/>
    <property type="match status" value="1"/>
</dbReference>
<dbReference type="InterPro" id="IPR000387">
    <property type="entry name" value="Tyr_Pase_dom"/>
</dbReference>
<evidence type="ECO:0000256" key="1">
    <source>
        <dbReference type="ARBA" id="ARBA00004123"/>
    </source>
</evidence>
<dbReference type="SMART" id="SM00348">
    <property type="entry name" value="IRF"/>
    <property type="match status" value="1"/>
</dbReference>
<dbReference type="PRINTS" id="PR00267">
    <property type="entry name" value="INTFRNREGFCT"/>
</dbReference>
<dbReference type="PROSITE" id="PS51507">
    <property type="entry name" value="IRF_2"/>
    <property type="match status" value="1"/>
</dbReference>
<dbReference type="PROSITE" id="PS00601">
    <property type="entry name" value="IRF_1"/>
    <property type="match status" value="1"/>
</dbReference>
<reference evidence="9 10" key="1">
    <citation type="submission" date="2021-06" db="EMBL/GenBank/DDBJ databases">
        <authorList>
            <person name="Palmer J.M."/>
        </authorList>
    </citation>
    <scope>NUCLEOTIDE SEQUENCE [LARGE SCALE GENOMIC DNA]</scope>
    <source>
        <strain evidence="9 10">CL_MEX2019</strain>
        <tissue evidence="9">Muscle</tissue>
    </source>
</reference>
<evidence type="ECO:0000256" key="3">
    <source>
        <dbReference type="ARBA" id="ARBA00023125"/>
    </source>
</evidence>
<evidence type="ECO:0000313" key="10">
    <source>
        <dbReference type="Proteomes" id="UP001352852"/>
    </source>
</evidence>
<dbReference type="InterPro" id="IPR000340">
    <property type="entry name" value="Dual-sp_phosphatase_cat-dom"/>
</dbReference>
<dbReference type="SUPFAM" id="SSF46785">
    <property type="entry name" value="Winged helix' DNA-binding domain"/>
    <property type="match status" value="1"/>
</dbReference>
<dbReference type="InterPro" id="IPR020422">
    <property type="entry name" value="TYR_PHOSPHATASE_DUAL_dom"/>
</dbReference>
<evidence type="ECO:0000259" key="7">
    <source>
        <dbReference type="PROSITE" id="PS50056"/>
    </source>
</evidence>
<dbReference type="InterPro" id="IPR036388">
    <property type="entry name" value="WH-like_DNA-bd_sf"/>
</dbReference>
<dbReference type="SMART" id="SM00195">
    <property type="entry name" value="DSPc"/>
    <property type="match status" value="1"/>
</dbReference>
<feature type="domain" description="IRF tryptophan pentad repeat" evidence="8">
    <location>
        <begin position="139"/>
        <end position="247"/>
    </location>
</feature>
<dbReference type="InterPro" id="IPR029021">
    <property type="entry name" value="Prot-tyrosine_phosphatase-like"/>
</dbReference>
<organism evidence="9 10">
    <name type="scientific">Characodon lateralis</name>
    <dbReference type="NCBI Taxonomy" id="208331"/>
    <lineage>
        <taxon>Eukaryota</taxon>
        <taxon>Metazoa</taxon>
        <taxon>Chordata</taxon>
        <taxon>Craniata</taxon>
        <taxon>Vertebrata</taxon>
        <taxon>Euteleostomi</taxon>
        <taxon>Actinopterygii</taxon>
        <taxon>Neopterygii</taxon>
        <taxon>Teleostei</taxon>
        <taxon>Neoteleostei</taxon>
        <taxon>Acanthomorphata</taxon>
        <taxon>Ovalentaria</taxon>
        <taxon>Atherinomorphae</taxon>
        <taxon>Cyprinodontiformes</taxon>
        <taxon>Goodeidae</taxon>
        <taxon>Characodon</taxon>
    </lineage>
</organism>
<evidence type="ECO:0000313" key="9">
    <source>
        <dbReference type="EMBL" id="MED6264932.1"/>
    </source>
</evidence>
<dbReference type="PROSITE" id="PS50056">
    <property type="entry name" value="TYR_PHOSPHATASE_2"/>
    <property type="match status" value="1"/>
</dbReference>
<evidence type="ECO:0000256" key="4">
    <source>
        <dbReference type="ARBA" id="ARBA00023163"/>
    </source>
</evidence>
<dbReference type="Proteomes" id="UP001352852">
    <property type="component" value="Unassembled WGS sequence"/>
</dbReference>
<evidence type="ECO:0008006" key="11">
    <source>
        <dbReference type="Google" id="ProtNLM"/>
    </source>
</evidence>
<dbReference type="InterPro" id="IPR036390">
    <property type="entry name" value="WH_DNA-bd_sf"/>
</dbReference>
<dbReference type="Pfam" id="PF00605">
    <property type="entry name" value="IRF"/>
    <property type="match status" value="1"/>
</dbReference>
<dbReference type="Gene3D" id="1.10.10.10">
    <property type="entry name" value="Winged helix-like DNA-binding domain superfamily/Winged helix DNA-binding domain"/>
    <property type="match status" value="1"/>
</dbReference>
<proteinExistence type="predicted"/>
<dbReference type="Pfam" id="PF00782">
    <property type="entry name" value="DSPc"/>
    <property type="match status" value="1"/>
</dbReference>
<dbReference type="EMBL" id="JAHUTJ010001892">
    <property type="protein sequence ID" value="MED6264932.1"/>
    <property type="molecule type" value="Genomic_DNA"/>
</dbReference>
<dbReference type="InterPro" id="IPR008984">
    <property type="entry name" value="SMAD_FHA_dom_sf"/>
</dbReference>
<evidence type="ECO:0000256" key="2">
    <source>
        <dbReference type="ARBA" id="ARBA00023015"/>
    </source>
</evidence>
<dbReference type="SUPFAM" id="SSF49879">
    <property type="entry name" value="SMAD/FHA domain"/>
    <property type="match status" value="1"/>
</dbReference>
<keyword evidence="4" id="KW-0804">Transcription</keyword>
<feature type="domain" description="Tyrosine specific protein phosphatases" evidence="7">
    <location>
        <begin position="1"/>
        <end position="50"/>
    </location>
</feature>
<name>A0ABU7CPP6_9TELE</name>